<feature type="region of interest" description="Disordered" evidence="1">
    <location>
        <begin position="65"/>
        <end position="85"/>
    </location>
</feature>
<feature type="compositionally biased region" description="Polar residues" evidence="1">
    <location>
        <begin position="255"/>
        <end position="266"/>
    </location>
</feature>
<name>A0AAE1R4T5_9SOLA</name>
<proteinExistence type="predicted"/>
<evidence type="ECO:0000256" key="1">
    <source>
        <dbReference type="SAM" id="MobiDB-lite"/>
    </source>
</evidence>
<feature type="region of interest" description="Disordered" evidence="1">
    <location>
        <begin position="226"/>
        <end position="266"/>
    </location>
</feature>
<feature type="compositionally biased region" description="Polar residues" evidence="1">
    <location>
        <begin position="69"/>
        <end position="81"/>
    </location>
</feature>
<evidence type="ECO:0000313" key="2">
    <source>
        <dbReference type="EMBL" id="KAK4344898.1"/>
    </source>
</evidence>
<keyword evidence="3" id="KW-1185">Reference proteome</keyword>
<evidence type="ECO:0008006" key="4">
    <source>
        <dbReference type="Google" id="ProtNLM"/>
    </source>
</evidence>
<accession>A0AAE1R4T5</accession>
<organism evidence="2 3">
    <name type="scientific">Anisodus tanguticus</name>
    <dbReference type="NCBI Taxonomy" id="243964"/>
    <lineage>
        <taxon>Eukaryota</taxon>
        <taxon>Viridiplantae</taxon>
        <taxon>Streptophyta</taxon>
        <taxon>Embryophyta</taxon>
        <taxon>Tracheophyta</taxon>
        <taxon>Spermatophyta</taxon>
        <taxon>Magnoliopsida</taxon>
        <taxon>eudicotyledons</taxon>
        <taxon>Gunneridae</taxon>
        <taxon>Pentapetalae</taxon>
        <taxon>asterids</taxon>
        <taxon>lamiids</taxon>
        <taxon>Solanales</taxon>
        <taxon>Solanaceae</taxon>
        <taxon>Solanoideae</taxon>
        <taxon>Hyoscyameae</taxon>
        <taxon>Anisodus</taxon>
    </lineage>
</organism>
<dbReference type="AlphaFoldDB" id="A0AAE1R4T5"/>
<comment type="caution">
    <text evidence="2">The sequence shown here is derived from an EMBL/GenBank/DDBJ whole genome shotgun (WGS) entry which is preliminary data.</text>
</comment>
<dbReference type="Proteomes" id="UP001291623">
    <property type="component" value="Unassembled WGS sequence"/>
</dbReference>
<dbReference type="EMBL" id="JAVYJV010000019">
    <property type="protein sequence ID" value="KAK4344898.1"/>
    <property type="molecule type" value="Genomic_DNA"/>
</dbReference>
<evidence type="ECO:0000313" key="3">
    <source>
        <dbReference type="Proteomes" id="UP001291623"/>
    </source>
</evidence>
<dbReference type="Gene3D" id="3.30.890.10">
    <property type="entry name" value="Methyl-cpg-binding Protein 2, Chain A"/>
    <property type="match status" value="1"/>
</dbReference>
<gene>
    <name evidence="2" type="ORF">RND71_035074</name>
</gene>
<reference evidence="2" key="1">
    <citation type="submission" date="2023-12" db="EMBL/GenBank/DDBJ databases">
        <title>Genome assembly of Anisodus tanguticus.</title>
        <authorList>
            <person name="Wang Y.-J."/>
        </authorList>
    </citation>
    <scope>NUCLEOTIDE SEQUENCE</scope>
    <source>
        <strain evidence="2">KB-2021</strain>
        <tissue evidence="2">Leaf</tissue>
    </source>
</reference>
<protein>
    <recommendedName>
        <fullName evidence="4">MBD domain-containing protein</fullName>
    </recommendedName>
</protein>
<sequence>MVPQSDADDSEIWANTHSYLEKLVPETSFVHINLDILALYFDAQENQRNNISKSVLVPCGVSSHPMENVSRTTLSSTSTPHQSEEHNPLLLISEAIEQTMVTQNESEITPRHLTGRKRGLVNAEGKACTDVSFIIVPIKGEANIYTIELNKGEGFNDLFGLNDKYHALLHGWKYEMRKRPNGQCDKFYYHNTERAACRSVPHVRRYIFDGFEKLKVELDPETNSIKETKFGAPEQRSKKRKKESSSSKWEPAMKNQKSSTDKPSSSNVFMNVIHMEPLLKEGNNAIFANLDLNKIVPQYKENEEDKNEESACEISYNEAENDKEGVLCTTNFGLHEVAPEKKINNAKEGDITMLEDTHGKDNHLISHEKLFCKQREEVFVEWGNIADFDPYAHRGFVGELDNNIVFYAFPDDTLDDRSVDSLYLGAEEVKRVKKPPKWSRRRDHICPTPHFHVSNTLLRGPISLSFLDEIRRFLALRSSTHFVCKETRSPTYGTLVFNSSKMGGRISPPKANFQQFVRWYLSYYGDGKKSAQ</sequence>